<dbReference type="InterPro" id="IPR017441">
    <property type="entry name" value="Protein_kinase_ATP_BS"/>
</dbReference>
<evidence type="ECO:0000256" key="5">
    <source>
        <dbReference type="ARBA" id="ARBA00022741"/>
    </source>
</evidence>
<evidence type="ECO:0000256" key="6">
    <source>
        <dbReference type="ARBA" id="ARBA00022777"/>
    </source>
</evidence>
<dbReference type="EMBL" id="PQIB02000003">
    <property type="protein sequence ID" value="RLN30745.1"/>
    <property type="molecule type" value="Genomic_DNA"/>
</dbReference>
<gene>
    <name evidence="12" type="ORF">C2845_PM05G18530</name>
</gene>
<dbReference type="GO" id="GO:0005634">
    <property type="term" value="C:nucleus"/>
    <property type="evidence" value="ECO:0007669"/>
    <property type="project" value="TreeGrafter"/>
</dbReference>
<keyword evidence="5 9" id="KW-0547">Nucleotide-binding</keyword>
<evidence type="ECO:0000313" key="13">
    <source>
        <dbReference type="Proteomes" id="UP000275267"/>
    </source>
</evidence>
<dbReference type="AlphaFoldDB" id="A0A3L6T471"/>
<evidence type="ECO:0000256" key="8">
    <source>
        <dbReference type="ARBA" id="ARBA00049280"/>
    </source>
</evidence>
<feature type="binding site" evidence="9">
    <location>
        <position position="112"/>
    </location>
    <ligand>
        <name>ATP</name>
        <dbReference type="ChEBI" id="CHEBI:30616"/>
    </ligand>
</feature>
<dbReference type="InterPro" id="IPR050108">
    <property type="entry name" value="CDK"/>
</dbReference>
<evidence type="ECO:0000256" key="1">
    <source>
        <dbReference type="ARBA" id="ARBA00006485"/>
    </source>
</evidence>
<dbReference type="Gene3D" id="1.10.510.10">
    <property type="entry name" value="Transferase(Phosphotransferase) domain 1"/>
    <property type="match status" value="1"/>
</dbReference>
<name>A0A3L6T471_PANMI</name>
<dbReference type="InterPro" id="IPR011009">
    <property type="entry name" value="Kinase-like_dom_sf"/>
</dbReference>
<dbReference type="GO" id="GO:0007346">
    <property type="term" value="P:regulation of mitotic cell cycle"/>
    <property type="evidence" value="ECO:0007669"/>
    <property type="project" value="TreeGrafter"/>
</dbReference>
<keyword evidence="4" id="KW-0808">Transferase</keyword>
<dbReference type="PROSITE" id="PS50011">
    <property type="entry name" value="PROTEIN_KINASE_DOM"/>
    <property type="match status" value="1"/>
</dbReference>
<feature type="domain" description="Protein kinase" evidence="11">
    <location>
        <begin position="83"/>
        <end position="350"/>
    </location>
</feature>
<dbReference type="OrthoDB" id="684975at2759"/>
<evidence type="ECO:0000256" key="2">
    <source>
        <dbReference type="ARBA" id="ARBA00012409"/>
    </source>
</evidence>
<evidence type="ECO:0000256" key="3">
    <source>
        <dbReference type="ARBA" id="ARBA00022553"/>
    </source>
</evidence>
<keyword evidence="7 9" id="KW-0067">ATP-binding</keyword>
<protein>
    <recommendedName>
        <fullName evidence="2">[RNA-polymerase]-subunit kinase</fullName>
        <ecNumber evidence="2">2.7.11.23</ecNumber>
    </recommendedName>
</protein>
<dbReference type="SMART" id="SM00220">
    <property type="entry name" value="S_TKc"/>
    <property type="match status" value="1"/>
</dbReference>
<dbReference type="PANTHER" id="PTHR24056">
    <property type="entry name" value="CELL DIVISION PROTEIN KINASE"/>
    <property type="match status" value="1"/>
</dbReference>
<evidence type="ECO:0000256" key="7">
    <source>
        <dbReference type="ARBA" id="ARBA00022840"/>
    </source>
</evidence>
<dbReference type="Pfam" id="PF00069">
    <property type="entry name" value="Pkinase"/>
    <property type="match status" value="1"/>
</dbReference>
<dbReference type="GO" id="GO:0005524">
    <property type="term" value="F:ATP binding"/>
    <property type="evidence" value="ECO:0007669"/>
    <property type="project" value="UniProtKB-UniRule"/>
</dbReference>
<keyword evidence="6" id="KW-0418">Kinase</keyword>
<comment type="similarity">
    <text evidence="1">Belongs to the protein kinase superfamily. CMGC Ser/Thr protein kinase family. CDC2/CDKX subfamily.</text>
</comment>
<dbReference type="STRING" id="4540.A0A3L6T471"/>
<keyword evidence="10" id="KW-0723">Serine/threonine-protein kinase</keyword>
<evidence type="ECO:0000256" key="9">
    <source>
        <dbReference type="PROSITE-ProRule" id="PRU10141"/>
    </source>
</evidence>
<evidence type="ECO:0000259" key="11">
    <source>
        <dbReference type="PROSITE" id="PS50011"/>
    </source>
</evidence>
<dbReference type="EC" id="2.7.11.23" evidence="2"/>
<dbReference type="InterPro" id="IPR008271">
    <property type="entry name" value="Ser/Thr_kinase_AS"/>
</dbReference>
<dbReference type="InterPro" id="IPR000719">
    <property type="entry name" value="Prot_kinase_dom"/>
</dbReference>
<evidence type="ECO:0000256" key="4">
    <source>
        <dbReference type="ARBA" id="ARBA00022679"/>
    </source>
</evidence>
<comment type="caution">
    <text evidence="12">The sequence shown here is derived from an EMBL/GenBank/DDBJ whole genome shotgun (WGS) entry which is preliminary data.</text>
</comment>
<evidence type="ECO:0000256" key="10">
    <source>
        <dbReference type="RuleBase" id="RU000304"/>
    </source>
</evidence>
<dbReference type="PROSITE" id="PS00107">
    <property type="entry name" value="PROTEIN_KINASE_ATP"/>
    <property type="match status" value="1"/>
</dbReference>
<keyword evidence="13" id="KW-1185">Reference proteome</keyword>
<dbReference type="SUPFAM" id="SSF56112">
    <property type="entry name" value="Protein kinase-like (PK-like)"/>
    <property type="match status" value="1"/>
</dbReference>
<accession>A0A3L6T471</accession>
<reference evidence="13" key="1">
    <citation type="journal article" date="2019" name="Nat. Commun.">
        <title>The genome of broomcorn millet.</title>
        <authorList>
            <person name="Zou C."/>
            <person name="Miki D."/>
            <person name="Li D."/>
            <person name="Tang Q."/>
            <person name="Xiao L."/>
            <person name="Rajput S."/>
            <person name="Deng P."/>
            <person name="Jia W."/>
            <person name="Huang R."/>
            <person name="Zhang M."/>
            <person name="Sun Y."/>
            <person name="Hu J."/>
            <person name="Fu X."/>
            <person name="Schnable P.S."/>
            <person name="Li F."/>
            <person name="Zhang H."/>
            <person name="Feng B."/>
            <person name="Zhu X."/>
            <person name="Liu R."/>
            <person name="Schnable J.C."/>
            <person name="Zhu J.-K."/>
            <person name="Zhang H."/>
        </authorList>
    </citation>
    <scope>NUCLEOTIDE SEQUENCE [LARGE SCALE GENOMIC DNA]</scope>
</reference>
<evidence type="ECO:0000313" key="12">
    <source>
        <dbReference type="EMBL" id="RLN30745.1"/>
    </source>
</evidence>
<comment type="catalytic activity">
    <reaction evidence="8">
        <text>[DNA-directed RNA polymerase] + ATP = phospho-[DNA-directed RNA polymerase] + ADP + H(+)</text>
        <dbReference type="Rhea" id="RHEA:10216"/>
        <dbReference type="Rhea" id="RHEA-COMP:11321"/>
        <dbReference type="Rhea" id="RHEA-COMP:11322"/>
        <dbReference type="ChEBI" id="CHEBI:15378"/>
        <dbReference type="ChEBI" id="CHEBI:30616"/>
        <dbReference type="ChEBI" id="CHEBI:43176"/>
        <dbReference type="ChEBI" id="CHEBI:68546"/>
        <dbReference type="ChEBI" id="CHEBI:456216"/>
        <dbReference type="EC" id="2.7.11.23"/>
    </reaction>
</comment>
<proteinExistence type="inferred from homology"/>
<keyword evidence="3" id="KW-0597">Phosphoprotein</keyword>
<dbReference type="Gene3D" id="3.30.200.20">
    <property type="entry name" value="Phosphorylase Kinase, domain 1"/>
    <property type="match status" value="1"/>
</dbReference>
<dbReference type="GO" id="GO:0008353">
    <property type="term" value="F:RNA polymerase II CTD heptapeptide repeat kinase activity"/>
    <property type="evidence" value="ECO:0007669"/>
    <property type="project" value="UniProtKB-EC"/>
</dbReference>
<dbReference type="PROSITE" id="PS00108">
    <property type="entry name" value="PROTEIN_KINASE_ST"/>
    <property type="match status" value="1"/>
</dbReference>
<dbReference type="PANTHER" id="PTHR24056:SF412">
    <property type="entry name" value="PROTEIN KINASE DOMAIN-CONTAINING PROTEIN"/>
    <property type="match status" value="1"/>
</dbReference>
<dbReference type="Proteomes" id="UP000275267">
    <property type="component" value="Unassembled WGS sequence"/>
</dbReference>
<sequence>MYAVAPAKSSATAEVAAREMSAVDARLAAVCDMIEEVCNAGTPISARRAATISAMIDDVAATAAEGRRRTGRRTRRMGNGCRYEEVCRLGEGGFGVVAKACHHATGQVVAVKSLKPWSSNDDEGICDLLREACFMAACRGEPSHVGLHGVARAAGTRDYSLVMDFVGLTTLFGVIRRQRKFSEADVRRIMRQLLAGAEAMHRHGIVHRDIKPANILVGDGGTLKICDFGLAKYVGEQDPPYLVNGTVPYMAPEALVENPDHDTVVDSWSLGCIMAELLADDLLFVGEDMTGQLYQIFDVLGVPGKKAWQSLKPSPELADEVQRGSGGWGTATGCATCSRKRSFPRTDSRC</sequence>
<organism evidence="12 13">
    <name type="scientific">Panicum miliaceum</name>
    <name type="common">Proso millet</name>
    <name type="synonym">Broomcorn millet</name>
    <dbReference type="NCBI Taxonomy" id="4540"/>
    <lineage>
        <taxon>Eukaryota</taxon>
        <taxon>Viridiplantae</taxon>
        <taxon>Streptophyta</taxon>
        <taxon>Embryophyta</taxon>
        <taxon>Tracheophyta</taxon>
        <taxon>Spermatophyta</taxon>
        <taxon>Magnoliopsida</taxon>
        <taxon>Liliopsida</taxon>
        <taxon>Poales</taxon>
        <taxon>Poaceae</taxon>
        <taxon>PACMAD clade</taxon>
        <taxon>Panicoideae</taxon>
        <taxon>Panicodae</taxon>
        <taxon>Paniceae</taxon>
        <taxon>Panicinae</taxon>
        <taxon>Panicum</taxon>
        <taxon>Panicum sect. Panicum</taxon>
    </lineage>
</organism>